<dbReference type="PANTHER" id="PTHR12138:SF162">
    <property type="entry name" value="CHROMOSOME UNDETERMINED SCAFFOLD_275, WHOLE GENOME SHOTGUN SEQUENCE"/>
    <property type="match status" value="1"/>
</dbReference>
<proteinExistence type="predicted"/>
<dbReference type="AlphaFoldDB" id="A0A7N9D6D4"/>
<protein>
    <submittedName>
        <fullName evidence="1">Uncharacterized protein</fullName>
    </submittedName>
</protein>
<reference evidence="1" key="3">
    <citation type="submission" date="2025-09" db="UniProtKB">
        <authorList>
            <consortium name="Ensembl"/>
        </authorList>
    </citation>
    <scope>IDENTIFICATION</scope>
</reference>
<dbReference type="GeneTree" id="ENSGT00940000165497"/>
<evidence type="ECO:0000313" key="2">
    <source>
        <dbReference type="Proteomes" id="UP000233100"/>
    </source>
</evidence>
<dbReference type="PANTHER" id="PTHR12138">
    <property type="entry name" value="PRIMATE-EXPANDED PROTEIN FAMILY"/>
    <property type="match status" value="1"/>
</dbReference>
<dbReference type="PRINTS" id="PR02045">
    <property type="entry name" value="F138DOMAIN"/>
</dbReference>
<organism evidence="1 2">
    <name type="scientific">Macaca fascicularis</name>
    <name type="common">Crab-eating macaque</name>
    <name type="synonym">Cynomolgus monkey</name>
    <dbReference type="NCBI Taxonomy" id="9541"/>
    <lineage>
        <taxon>Eukaryota</taxon>
        <taxon>Metazoa</taxon>
        <taxon>Chordata</taxon>
        <taxon>Craniata</taxon>
        <taxon>Vertebrata</taxon>
        <taxon>Euteleostomi</taxon>
        <taxon>Mammalia</taxon>
        <taxon>Eutheria</taxon>
        <taxon>Euarchontoglires</taxon>
        <taxon>Primates</taxon>
        <taxon>Haplorrhini</taxon>
        <taxon>Catarrhini</taxon>
        <taxon>Cercopithecidae</taxon>
        <taxon>Cercopithecinae</taxon>
        <taxon>Macaca</taxon>
    </lineage>
</organism>
<evidence type="ECO:0000313" key="1">
    <source>
        <dbReference type="Ensembl" id="ENSMFAP00000057997.1"/>
    </source>
</evidence>
<name>A0A7N9D6D4_MACFA</name>
<accession>A0A7N9D6D4</accession>
<sequence>LSCPSLPSSWDYRRLPPHLANFVFLVETGFQHVGQASLELLTSSDPPTLASQSAGITGVSHCTRLFFLRSLVLLLRLECSGAIPAHCNLRLLGSSHFPASASQVAGITDMYHHAQLIFVFLVKMRFHHVGHAGLELLTSSHLPASASQSAGITGVSHCSGKNSLSKK</sequence>
<reference evidence="1" key="2">
    <citation type="submission" date="2025-08" db="UniProtKB">
        <authorList>
            <consortium name="Ensembl"/>
        </authorList>
    </citation>
    <scope>IDENTIFICATION</scope>
</reference>
<keyword evidence="2" id="KW-1185">Reference proteome</keyword>
<dbReference type="Proteomes" id="UP000233100">
    <property type="component" value="Chromosome 2"/>
</dbReference>
<dbReference type="Ensembl" id="ENSMFAT00000079139.1">
    <property type="protein sequence ID" value="ENSMFAP00000057997.1"/>
    <property type="gene ID" value="ENSMFAG00000050846.1"/>
</dbReference>
<reference evidence="1 2" key="1">
    <citation type="submission" date="2013-03" db="EMBL/GenBank/DDBJ databases">
        <authorList>
            <person name="Warren W."/>
            <person name="Wilson R.K."/>
        </authorList>
    </citation>
    <scope>NUCLEOTIDE SEQUENCE</scope>
</reference>